<reference evidence="1 2" key="1">
    <citation type="submission" date="2020-02" db="EMBL/GenBank/DDBJ databases">
        <title>Flavobacteriaceae Psychroflexus bacterium YR1-1, complete genome.</title>
        <authorList>
            <person name="Li Y."/>
            <person name="Wu S."/>
        </authorList>
    </citation>
    <scope>NUCLEOTIDE SEQUENCE [LARGE SCALE GENOMIC DNA]</scope>
    <source>
        <strain evidence="1 2">YR1-1</strain>
    </source>
</reference>
<evidence type="ECO:0000313" key="1">
    <source>
        <dbReference type="EMBL" id="NEV94866.1"/>
    </source>
</evidence>
<gene>
    <name evidence="1" type="ORF">G3567_12000</name>
</gene>
<keyword evidence="2" id="KW-1185">Reference proteome</keyword>
<accession>A0A6B3R2H7</accession>
<protein>
    <submittedName>
        <fullName evidence="1">Uncharacterized protein</fullName>
    </submittedName>
</protein>
<evidence type="ECO:0000313" key="2">
    <source>
        <dbReference type="Proteomes" id="UP000478505"/>
    </source>
</evidence>
<proteinExistence type="predicted"/>
<sequence>MKNIIITLSIILLSNYVQCQVNSNIISKDEFNNIEINNVKLKDIKATNADKDQLDNLFTYDLQRSSNIDPDGEFYNYDFNGFSIGFSGIMGTF</sequence>
<dbReference type="RefSeq" id="WP_164005562.1">
    <property type="nucleotide sequence ID" value="NZ_JAAIKD010000007.1"/>
</dbReference>
<dbReference type="EMBL" id="JAAIKD010000007">
    <property type="protein sequence ID" value="NEV94866.1"/>
    <property type="molecule type" value="Genomic_DNA"/>
</dbReference>
<dbReference type="AlphaFoldDB" id="A0A6B3R2H7"/>
<name>A0A6B3R2H7_9FLAO</name>
<comment type="caution">
    <text evidence="1">The sequence shown here is derived from an EMBL/GenBank/DDBJ whole genome shotgun (WGS) entry which is preliminary data.</text>
</comment>
<organism evidence="1 2">
    <name type="scientific">Psychroflexus aurantiacus</name>
    <dbReference type="NCBI Taxonomy" id="2709310"/>
    <lineage>
        <taxon>Bacteria</taxon>
        <taxon>Pseudomonadati</taxon>
        <taxon>Bacteroidota</taxon>
        <taxon>Flavobacteriia</taxon>
        <taxon>Flavobacteriales</taxon>
        <taxon>Flavobacteriaceae</taxon>
        <taxon>Psychroflexus</taxon>
    </lineage>
</organism>
<dbReference type="Proteomes" id="UP000478505">
    <property type="component" value="Unassembled WGS sequence"/>
</dbReference>